<accession>A0ABQ5BNB9</accession>
<dbReference type="EMBL" id="BQNB010013457">
    <property type="protein sequence ID" value="GJT16211.1"/>
    <property type="molecule type" value="Genomic_DNA"/>
</dbReference>
<dbReference type="Proteomes" id="UP001151760">
    <property type="component" value="Unassembled WGS sequence"/>
</dbReference>
<evidence type="ECO:0000313" key="2">
    <source>
        <dbReference type="EMBL" id="GJT16211.1"/>
    </source>
</evidence>
<feature type="region of interest" description="Disordered" evidence="1">
    <location>
        <begin position="213"/>
        <end position="267"/>
    </location>
</feature>
<name>A0ABQ5BNB9_9ASTR</name>
<reference evidence="2" key="2">
    <citation type="submission" date="2022-01" db="EMBL/GenBank/DDBJ databases">
        <authorList>
            <person name="Yamashiro T."/>
            <person name="Shiraishi A."/>
            <person name="Satake H."/>
            <person name="Nakayama K."/>
        </authorList>
    </citation>
    <scope>NUCLEOTIDE SEQUENCE</scope>
</reference>
<keyword evidence="3" id="KW-1185">Reference proteome</keyword>
<evidence type="ECO:0000313" key="3">
    <source>
        <dbReference type="Proteomes" id="UP001151760"/>
    </source>
</evidence>
<evidence type="ECO:0000256" key="1">
    <source>
        <dbReference type="SAM" id="MobiDB-lite"/>
    </source>
</evidence>
<reference evidence="2" key="1">
    <citation type="journal article" date="2022" name="Int. J. Mol. Sci.">
        <title>Draft Genome of Tanacetum Coccineum: Genomic Comparison of Closely Related Tanacetum-Family Plants.</title>
        <authorList>
            <person name="Yamashiro T."/>
            <person name="Shiraishi A."/>
            <person name="Nakayama K."/>
            <person name="Satake H."/>
        </authorList>
    </citation>
    <scope>NUCLEOTIDE SEQUENCE</scope>
</reference>
<organism evidence="2 3">
    <name type="scientific">Tanacetum coccineum</name>
    <dbReference type="NCBI Taxonomy" id="301880"/>
    <lineage>
        <taxon>Eukaryota</taxon>
        <taxon>Viridiplantae</taxon>
        <taxon>Streptophyta</taxon>
        <taxon>Embryophyta</taxon>
        <taxon>Tracheophyta</taxon>
        <taxon>Spermatophyta</taxon>
        <taxon>Magnoliopsida</taxon>
        <taxon>eudicotyledons</taxon>
        <taxon>Gunneridae</taxon>
        <taxon>Pentapetalae</taxon>
        <taxon>asterids</taxon>
        <taxon>campanulids</taxon>
        <taxon>Asterales</taxon>
        <taxon>Asteraceae</taxon>
        <taxon>Asteroideae</taxon>
        <taxon>Anthemideae</taxon>
        <taxon>Anthemidinae</taxon>
        <taxon>Tanacetum</taxon>
    </lineage>
</organism>
<protein>
    <submittedName>
        <fullName evidence="2">Uncharacterized protein</fullName>
    </submittedName>
</protein>
<gene>
    <name evidence="2" type="ORF">Tco_0874917</name>
</gene>
<sequence>MTRIVTWRKQSQGKQIRPWGKAILTLVDRGRKTHDLDPLVSLVQELVTSSKTVNASGEEQVEDISPTTLEAAAILTKVQKIKSVDKGKRYKRRKSSKDLCTVLFRTKLEANVELKESVLGKDLTIEDYAKRMVELANQRRKHFAEERARAKRNKPMTQTQLKNYMSNFLKNQGTWKLTQLKKLNFEEVRAEFKKLVKQLVLNQQRRRLKKTKMISQPRRLERGGKLDSIGQGFHIDHDKDESKDSDEANEKDNSTSGTKIPINPVPVATKSPSIANYKIIKQGRKGVYQIVRENGTDMVYISFGAMLTDISRDDLTELYRIVMKKHGMNEPEDEFEKVLWEYLKNMFEEPLSTDSIWSLPGQQRIICWRYYDACRVHCLNLESADVYMLIERKYHLSAEVCKAMLDKKLQGGKPDEDFYKLLKMMEKQAGIRK</sequence>
<comment type="caution">
    <text evidence="2">The sequence shown here is derived from an EMBL/GenBank/DDBJ whole genome shotgun (WGS) entry which is preliminary data.</text>
</comment>
<proteinExistence type="predicted"/>
<feature type="compositionally biased region" description="Basic and acidic residues" evidence="1">
    <location>
        <begin position="234"/>
        <end position="253"/>
    </location>
</feature>